<dbReference type="InterPro" id="IPR006699">
    <property type="entry name" value="GlpP"/>
</dbReference>
<dbReference type="Proteomes" id="UP001199296">
    <property type="component" value="Unassembled WGS sequence"/>
</dbReference>
<gene>
    <name evidence="1" type="ORF">LJ207_06500</name>
</gene>
<proteinExistence type="predicted"/>
<dbReference type="Pfam" id="PF04309">
    <property type="entry name" value="G3P_antiterm"/>
    <property type="match status" value="1"/>
</dbReference>
<dbReference type="PIRSF" id="PIRSF016897">
    <property type="entry name" value="GlpP"/>
    <property type="match status" value="1"/>
</dbReference>
<dbReference type="SUPFAM" id="SSF110391">
    <property type="entry name" value="GlpP-like"/>
    <property type="match status" value="1"/>
</dbReference>
<reference evidence="1 2" key="1">
    <citation type="submission" date="2021-10" db="EMBL/GenBank/DDBJ databases">
        <authorList>
            <person name="Grouzdev D.S."/>
            <person name="Pantiukh K.S."/>
            <person name="Krutkina M.S."/>
        </authorList>
    </citation>
    <scope>NUCLEOTIDE SEQUENCE [LARGE SCALE GENOMIC DNA]</scope>
    <source>
        <strain evidence="1 2">Z-7514</strain>
    </source>
</reference>
<accession>A0AAW4WY31</accession>
<dbReference type="AlphaFoldDB" id="A0AAW4WY31"/>
<protein>
    <submittedName>
        <fullName evidence="1">Glycerol-3-phosphate responsive antiterminator</fullName>
    </submittedName>
</protein>
<dbReference type="PANTHER" id="PTHR35787">
    <property type="entry name" value="GLYCEROL UPTAKE OPERON ANTITERMINATOR REGULATORY PROTEIN"/>
    <property type="match status" value="1"/>
</dbReference>
<sequence>MLYTESLLKKSPIIAAVKSLSDIQKVPKNINAILILDADILYVEKMIDLAIQKDLLIFLHIDLFKGISRDEYGIRYLARKTGIDGIVSTKGYLIKMAKEENLIAIQRLFIIDSSAFDKTLRIIEDAEPDMIEILPGLVYPRLASKLRRKIKQPIIAGGMIKEKRDVDDILSAGAVAISSSNKSLWRYKKIIK</sequence>
<dbReference type="EMBL" id="JAJFAT010000007">
    <property type="protein sequence ID" value="MCC3144968.1"/>
    <property type="molecule type" value="Genomic_DNA"/>
</dbReference>
<evidence type="ECO:0000313" key="1">
    <source>
        <dbReference type="EMBL" id="MCC3144968.1"/>
    </source>
</evidence>
<dbReference type="Gene3D" id="3.20.20.70">
    <property type="entry name" value="Aldolase class I"/>
    <property type="match status" value="1"/>
</dbReference>
<organism evidence="1 2">
    <name type="scientific">Halanaerobium polyolivorans</name>
    <dbReference type="NCBI Taxonomy" id="2886943"/>
    <lineage>
        <taxon>Bacteria</taxon>
        <taxon>Bacillati</taxon>
        <taxon>Bacillota</taxon>
        <taxon>Clostridia</taxon>
        <taxon>Halanaerobiales</taxon>
        <taxon>Halanaerobiaceae</taxon>
        <taxon>Halanaerobium</taxon>
    </lineage>
</organism>
<dbReference type="GO" id="GO:0006071">
    <property type="term" value="P:glycerol metabolic process"/>
    <property type="evidence" value="ECO:0007669"/>
    <property type="project" value="InterPro"/>
</dbReference>
<dbReference type="RefSeq" id="WP_229345328.1">
    <property type="nucleotide sequence ID" value="NZ_JAJFAT010000007.1"/>
</dbReference>
<evidence type="ECO:0000313" key="2">
    <source>
        <dbReference type="Proteomes" id="UP001199296"/>
    </source>
</evidence>
<dbReference type="GO" id="GO:0006355">
    <property type="term" value="P:regulation of DNA-templated transcription"/>
    <property type="evidence" value="ECO:0007669"/>
    <property type="project" value="InterPro"/>
</dbReference>
<comment type="caution">
    <text evidence="1">The sequence shown here is derived from an EMBL/GenBank/DDBJ whole genome shotgun (WGS) entry which is preliminary data.</text>
</comment>
<name>A0AAW4WY31_9FIRM</name>
<dbReference type="PANTHER" id="PTHR35787:SF1">
    <property type="entry name" value="GLYCEROL UPTAKE OPERON ANTITERMINATOR REGULATORY PROTEIN"/>
    <property type="match status" value="1"/>
</dbReference>
<dbReference type="InterPro" id="IPR013785">
    <property type="entry name" value="Aldolase_TIM"/>
</dbReference>
<keyword evidence="2" id="KW-1185">Reference proteome</keyword>